<dbReference type="SUPFAM" id="SSF69189">
    <property type="entry name" value="Penicillin-binding protein associated domain"/>
    <property type="match status" value="1"/>
</dbReference>
<dbReference type="InterPro" id="IPR018044">
    <property type="entry name" value="Peptidase_S11"/>
</dbReference>
<comment type="pathway">
    <text evidence="2">Cell wall biogenesis; peptidoglycan biosynthesis.</text>
</comment>
<keyword evidence="5 15" id="KW-0121">Carboxypeptidase</keyword>
<dbReference type="GO" id="GO:0006508">
    <property type="term" value="P:proteolysis"/>
    <property type="evidence" value="ECO:0007669"/>
    <property type="project" value="UniProtKB-KW"/>
</dbReference>
<dbReference type="AlphaFoldDB" id="A0A6S6QVH9"/>
<dbReference type="PANTHER" id="PTHR21581:SF6">
    <property type="entry name" value="TRAFFICKING PROTEIN PARTICLE COMPLEX SUBUNIT 12"/>
    <property type="match status" value="1"/>
</dbReference>
<dbReference type="PRINTS" id="PR00725">
    <property type="entry name" value="DADACBPTASE1"/>
</dbReference>
<evidence type="ECO:0000256" key="12">
    <source>
        <dbReference type="ARBA" id="ARBA00034000"/>
    </source>
</evidence>
<keyword evidence="8" id="KW-0378">Hydrolase</keyword>
<dbReference type="SUPFAM" id="SSF56601">
    <property type="entry name" value="beta-lactamase/transpeptidase-like"/>
    <property type="match status" value="1"/>
</dbReference>
<evidence type="ECO:0000256" key="11">
    <source>
        <dbReference type="ARBA" id="ARBA00023316"/>
    </source>
</evidence>
<dbReference type="Proteomes" id="UP000515317">
    <property type="component" value="Chromosome"/>
</dbReference>
<dbReference type="EC" id="3.4.16.4" evidence="4"/>
<evidence type="ECO:0000256" key="13">
    <source>
        <dbReference type="RuleBase" id="RU004016"/>
    </source>
</evidence>
<evidence type="ECO:0000313" key="15">
    <source>
        <dbReference type="EMBL" id="BCJ91000.1"/>
    </source>
</evidence>
<dbReference type="RefSeq" id="WP_222874683.1">
    <property type="nucleotide sequence ID" value="NZ_AP023361.1"/>
</dbReference>
<accession>A0A6S6QVH9</accession>
<comment type="function">
    <text evidence="1">Removes C-terminal D-alanyl residues from sugar-peptide cell wall precursors.</text>
</comment>
<evidence type="ECO:0000256" key="4">
    <source>
        <dbReference type="ARBA" id="ARBA00012448"/>
    </source>
</evidence>
<dbReference type="UniPathway" id="UPA00219"/>
<dbReference type="SMART" id="SM00936">
    <property type="entry name" value="PBP5_C"/>
    <property type="match status" value="1"/>
</dbReference>
<comment type="similarity">
    <text evidence="3 13">Belongs to the peptidase S11 family.</text>
</comment>
<dbReference type="PANTHER" id="PTHR21581">
    <property type="entry name" value="D-ALANYL-D-ALANINE CARBOXYPEPTIDASE"/>
    <property type="match status" value="1"/>
</dbReference>
<evidence type="ECO:0000256" key="2">
    <source>
        <dbReference type="ARBA" id="ARBA00004752"/>
    </source>
</evidence>
<evidence type="ECO:0000259" key="14">
    <source>
        <dbReference type="SMART" id="SM00936"/>
    </source>
</evidence>
<dbReference type="Pfam" id="PF00768">
    <property type="entry name" value="Peptidase_S11"/>
    <property type="match status" value="1"/>
</dbReference>
<evidence type="ECO:0000256" key="5">
    <source>
        <dbReference type="ARBA" id="ARBA00022645"/>
    </source>
</evidence>
<comment type="catalytic activity">
    <reaction evidence="12">
        <text>Preferential cleavage: (Ac)2-L-Lys-D-Ala-|-D-Ala. Also transpeptidation of peptidyl-alanyl moieties that are N-acyl substituents of D-alanine.</text>
        <dbReference type="EC" id="3.4.16.4"/>
    </reaction>
</comment>
<dbReference type="GO" id="GO:0071555">
    <property type="term" value="P:cell wall organization"/>
    <property type="evidence" value="ECO:0007669"/>
    <property type="project" value="UniProtKB-KW"/>
</dbReference>
<dbReference type="Gene3D" id="2.60.410.10">
    <property type="entry name" value="D-Ala-D-Ala carboxypeptidase, C-terminal domain"/>
    <property type="match status" value="1"/>
</dbReference>
<dbReference type="GO" id="GO:0009002">
    <property type="term" value="F:serine-type D-Ala-D-Ala carboxypeptidase activity"/>
    <property type="evidence" value="ECO:0007669"/>
    <property type="project" value="UniProtKB-EC"/>
</dbReference>
<evidence type="ECO:0000256" key="7">
    <source>
        <dbReference type="ARBA" id="ARBA00022729"/>
    </source>
</evidence>
<dbReference type="InterPro" id="IPR012907">
    <property type="entry name" value="Peptidase_S11_C"/>
</dbReference>
<dbReference type="GO" id="GO:0009252">
    <property type="term" value="P:peptidoglycan biosynthetic process"/>
    <property type="evidence" value="ECO:0007669"/>
    <property type="project" value="UniProtKB-UniPathway"/>
</dbReference>
<reference evidence="15 16" key="1">
    <citation type="submission" date="2020-08" db="EMBL/GenBank/DDBJ databases">
        <title>Genome sequence of Rhizobiales bacterium strain IZ6.</title>
        <authorList>
            <person name="Nakai R."/>
            <person name="Naganuma T."/>
        </authorList>
    </citation>
    <scope>NUCLEOTIDE SEQUENCE [LARGE SCALE GENOMIC DNA]</scope>
    <source>
        <strain evidence="15 16">IZ6</strain>
    </source>
</reference>
<proteinExistence type="inferred from homology"/>
<keyword evidence="10" id="KW-0573">Peptidoglycan synthesis</keyword>
<evidence type="ECO:0000256" key="9">
    <source>
        <dbReference type="ARBA" id="ARBA00022960"/>
    </source>
</evidence>
<keyword evidence="6" id="KW-0645">Protease</keyword>
<evidence type="ECO:0000256" key="10">
    <source>
        <dbReference type="ARBA" id="ARBA00022984"/>
    </source>
</evidence>
<dbReference type="Pfam" id="PF07943">
    <property type="entry name" value="PBP5_C"/>
    <property type="match status" value="1"/>
</dbReference>
<dbReference type="GO" id="GO:0008360">
    <property type="term" value="P:regulation of cell shape"/>
    <property type="evidence" value="ECO:0007669"/>
    <property type="project" value="UniProtKB-KW"/>
</dbReference>
<keyword evidence="16" id="KW-1185">Reference proteome</keyword>
<dbReference type="InterPro" id="IPR001967">
    <property type="entry name" value="Peptidase_S11_N"/>
</dbReference>
<keyword evidence="7" id="KW-0732">Signal</keyword>
<evidence type="ECO:0000256" key="6">
    <source>
        <dbReference type="ARBA" id="ARBA00022670"/>
    </source>
</evidence>
<keyword evidence="11" id="KW-0961">Cell wall biogenesis/degradation</keyword>
<dbReference type="Gene3D" id="3.40.710.10">
    <property type="entry name" value="DD-peptidase/beta-lactamase superfamily"/>
    <property type="match status" value="1"/>
</dbReference>
<dbReference type="InterPro" id="IPR015956">
    <property type="entry name" value="Peniciliin-bd_prot_C_sf"/>
</dbReference>
<dbReference type="KEGG" id="tso:IZ6_17350"/>
<protein>
    <recommendedName>
        <fullName evidence="4">serine-type D-Ala-D-Ala carboxypeptidase</fullName>
        <ecNumber evidence="4">3.4.16.4</ecNumber>
    </recommendedName>
</protein>
<evidence type="ECO:0000256" key="3">
    <source>
        <dbReference type="ARBA" id="ARBA00007164"/>
    </source>
</evidence>
<feature type="domain" description="Peptidase S11 D-Ala-D-Ala carboxypeptidase A C-terminal" evidence="14">
    <location>
        <begin position="285"/>
        <end position="375"/>
    </location>
</feature>
<keyword evidence="9" id="KW-0133">Cell shape</keyword>
<organism evidence="15 16">
    <name type="scientific">Terrihabitans soli</name>
    <dbReference type="NCBI Taxonomy" id="708113"/>
    <lineage>
        <taxon>Bacteria</taxon>
        <taxon>Pseudomonadati</taxon>
        <taxon>Pseudomonadota</taxon>
        <taxon>Alphaproteobacteria</taxon>
        <taxon>Hyphomicrobiales</taxon>
        <taxon>Terrihabitans</taxon>
    </lineage>
</organism>
<dbReference type="InterPro" id="IPR012338">
    <property type="entry name" value="Beta-lactam/transpept-like"/>
</dbReference>
<sequence>MLERLTRRIGEGLVAAALVLPVWALPALAQPAVAPIFETDARQAILIDSTNDAVLYTKEPDAPFAPASLAKLMTLAVTFDEIKRGFLTPTAPFTVSQNAWRTGGAPARTTTMFARVGSEVTVKDLIRGTAIVVANDGAIALAEGIAGSEEKFAERMNAMAKEMGLTSSVFVNSTGLPAPGARTSVRDLARIAQWVITRNPDMYPVFSEPEIDFGGVRQLNRNPLMGQYEGTDGMLIGSIAGEGHIIVASAVRGGKRLIAVLGGLADEKVRLRATSALLDWGFTGYIDRDLFAKGDMVATAQVFGGTQGSVKLVAQEKVTLPVPKDGNSRISARVVYRGPITAPVSRGDRIGVLRIWRDNLLQREVPLIADENIEEGSLFQRAFDAGYEIIAGALHPYAVKLFPWLFTGG</sequence>
<dbReference type="EMBL" id="AP023361">
    <property type="protein sequence ID" value="BCJ91000.1"/>
    <property type="molecule type" value="Genomic_DNA"/>
</dbReference>
<evidence type="ECO:0000256" key="1">
    <source>
        <dbReference type="ARBA" id="ARBA00003217"/>
    </source>
</evidence>
<name>A0A6S6QVH9_9HYPH</name>
<dbReference type="InterPro" id="IPR037167">
    <property type="entry name" value="Peptidase_S11_C_sf"/>
</dbReference>
<evidence type="ECO:0000256" key="8">
    <source>
        <dbReference type="ARBA" id="ARBA00022801"/>
    </source>
</evidence>
<gene>
    <name evidence="15" type="ORF">IZ6_17350</name>
</gene>
<evidence type="ECO:0000313" key="16">
    <source>
        <dbReference type="Proteomes" id="UP000515317"/>
    </source>
</evidence>